<proteinExistence type="predicted"/>
<name>L7VWT2_9BACT</name>
<dbReference type="AlphaFoldDB" id="L7VWT2"/>
<sequence>MPFVSVIVSAAPVAKSVLSIDNKSPALLSRIVPLSPRTIPRAFTVVPFTTMLSEAAPPTTTLYPEPTVT</sequence>
<accession>L7VWT2</accession>
<evidence type="ECO:0000313" key="1">
    <source>
        <dbReference type="EMBL" id="AGC71836.1"/>
    </source>
</evidence>
<protein>
    <submittedName>
        <fullName evidence="1">Uncharacterized protein</fullName>
    </submittedName>
</protein>
<organism evidence="1">
    <name type="scientific">uncultured bacterium A1Q1_fos_1877</name>
    <dbReference type="NCBI Taxonomy" id="1256555"/>
    <lineage>
        <taxon>Bacteria</taxon>
        <taxon>environmental samples</taxon>
    </lineage>
</organism>
<reference evidence="1" key="1">
    <citation type="submission" date="2012-09" db="EMBL/GenBank/DDBJ databases">
        <title>Metagenomic Characterization of a Microbial Community in Wastewater Detects High Levels of Antibiotic Resistance.</title>
        <authorList>
            <person name="Abrams M."/>
            <person name="Caldwell A."/>
            <person name="Vandaei E."/>
            <person name="Lee W."/>
            <person name="Perrott J."/>
            <person name="Khan S.Y."/>
            <person name="Ta J."/>
            <person name="Romero D."/>
            <person name="Nguyen V."/>
            <person name="Pourmand N."/>
            <person name="Ouverney C.C."/>
        </authorList>
    </citation>
    <scope>NUCLEOTIDE SEQUENCE</scope>
</reference>
<dbReference type="EMBL" id="JX649884">
    <property type="protein sequence ID" value="AGC71836.1"/>
    <property type="molecule type" value="Genomic_DNA"/>
</dbReference>